<feature type="region of interest" description="Disordered" evidence="1">
    <location>
        <begin position="1"/>
        <end position="21"/>
    </location>
</feature>
<evidence type="ECO:0000256" key="1">
    <source>
        <dbReference type="SAM" id="MobiDB-lite"/>
    </source>
</evidence>
<dbReference type="EMBL" id="JASCZI010060722">
    <property type="protein sequence ID" value="MED6135563.1"/>
    <property type="molecule type" value="Genomic_DNA"/>
</dbReference>
<dbReference type="Proteomes" id="UP001341840">
    <property type="component" value="Unassembled WGS sequence"/>
</dbReference>
<protein>
    <submittedName>
        <fullName evidence="2">Uncharacterized protein</fullName>
    </submittedName>
</protein>
<keyword evidence="3" id="KW-1185">Reference proteome</keyword>
<proteinExistence type="predicted"/>
<comment type="caution">
    <text evidence="2">The sequence shown here is derived from an EMBL/GenBank/DDBJ whole genome shotgun (WGS) entry which is preliminary data.</text>
</comment>
<sequence>MTGAASPHKDHARGTGQSRKAIRGSIFHLRARGPGDNRIVPVTAGYSWEPGAESRTPSNTCSKCDLNPELWNDPSPILGILVAPCDTSFKTSRRRPQGIRGFLNYNDESPSPERARHVFGLVAGEAEYLFVFD</sequence>
<gene>
    <name evidence="2" type="ORF">PIB30_047704</name>
</gene>
<organism evidence="2 3">
    <name type="scientific">Stylosanthes scabra</name>
    <dbReference type="NCBI Taxonomy" id="79078"/>
    <lineage>
        <taxon>Eukaryota</taxon>
        <taxon>Viridiplantae</taxon>
        <taxon>Streptophyta</taxon>
        <taxon>Embryophyta</taxon>
        <taxon>Tracheophyta</taxon>
        <taxon>Spermatophyta</taxon>
        <taxon>Magnoliopsida</taxon>
        <taxon>eudicotyledons</taxon>
        <taxon>Gunneridae</taxon>
        <taxon>Pentapetalae</taxon>
        <taxon>rosids</taxon>
        <taxon>fabids</taxon>
        <taxon>Fabales</taxon>
        <taxon>Fabaceae</taxon>
        <taxon>Papilionoideae</taxon>
        <taxon>50 kb inversion clade</taxon>
        <taxon>dalbergioids sensu lato</taxon>
        <taxon>Dalbergieae</taxon>
        <taxon>Pterocarpus clade</taxon>
        <taxon>Stylosanthes</taxon>
    </lineage>
</organism>
<reference evidence="2 3" key="1">
    <citation type="journal article" date="2023" name="Plants (Basel)">
        <title>Bridging the Gap: Combining Genomics and Transcriptomics Approaches to Understand Stylosanthes scabra, an Orphan Legume from the Brazilian Caatinga.</title>
        <authorList>
            <person name="Ferreira-Neto J.R.C."/>
            <person name="da Silva M.D."/>
            <person name="Binneck E."/>
            <person name="de Melo N.F."/>
            <person name="da Silva R.H."/>
            <person name="de Melo A.L.T.M."/>
            <person name="Pandolfi V."/>
            <person name="Bustamante F.O."/>
            <person name="Brasileiro-Vidal A.C."/>
            <person name="Benko-Iseppon A.M."/>
        </authorList>
    </citation>
    <scope>NUCLEOTIDE SEQUENCE [LARGE SCALE GENOMIC DNA]</scope>
    <source>
        <tissue evidence="2">Leaves</tissue>
    </source>
</reference>
<evidence type="ECO:0000313" key="2">
    <source>
        <dbReference type="EMBL" id="MED6135563.1"/>
    </source>
</evidence>
<evidence type="ECO:0000313" key="3">
    <source>
        <dbReference type="Proteomes" id="UP001341840"/>
    </source>
</evidence>
<accession>A0ABU6SIC9</accession>
<name>A0ABU6SIC9_9FABA</name>